<dbReference type="AlphaFoldDB" id="A0A5C5VLH8"/>
<dbReference type="InterPro" id="IPR036249">
    <property type="entry name" value="Thioredoxin-like_sf"/>
</dbReference>
<protein>
    <submittedName>
        <fullName evidence="1">Ferredoxin, 2Fe-2S</fullName>
    </submittedName>
</protein>
<comment type="caution">
    <text evidence="1">The sequence shown here is derived from an EMBL/GenBank/DDBJ whole genome shotgun (WGS) entry which is preliminary data.</text>
</comment>
<keyword evidence="2" id="KW-1185">Reference proteome</keyword>
<gene>
    <name evidence="1" type="ORF">Enr8_04940</name>
</gene>
<organism evidence="1 2">
    <name type="scientific">Blastopirellula retiformator</name>
    <dbReference type="NCBI Taxonomy" id="2527970"/>
    <lineage>
        <taxon>Bacteria</taxon>
        <taxon>Pseudomonadati</taxon>
        <taxon>Planctomycetota</taxon>
        <taxon>Planctomycetia</taxon>
        <taxon>Pirellulales</taxon>
        <taxon>Pirellulaceae</taxon>
        <taxon>Blastopirellula</taxon>
    </lineage>
</organism>
<dbReference type="SUPFAM" id="SSF52833">
    <property type="entry name" value="Thioredoxin-like"/>
    <property type="match status" value="1"/>
</dbReference>
<dbReference type="CDD" id="cd02980">
    <property type="entry name" value="TRX_Fd_family"/>
    <property type="match status" value="1"/>
</dbReference>
<evidence type="ECO:0000313" key="1">
    <source>
        <dbReference type="EMBL" id="TWT38800.1"/>
    </source>
</evidence>
<dbReference type="RefSeq" id="WP_146429028.1">
    <property type="nucleotide sequence ID" value="NZ_SJPF01000001.1"/>
</dbReference>
<dbReference type="EMBL" id="SJPF01000001">
    <property type="protein sequence ID" value="TWT38800.1"/>
    <property type="molecule type" value="Genomic_DNA"/>
</dbReference>
<dbReference type="OrthoDB" id="9761899at2"/>
<sequence>MPAYTHHIFICENRRAPGHPRGSCDLTGDGELRSALKKELKRHGIKGEVRANSAGCLDQCECGPVIVIYPQAIWYGGVTPQDVPRIVEETVVHGRVLTDMQIPEEALNTKGKVPFQRSKCDGCDGAEGASE</sequence>
<dbReference type="Gene3D" id="3.40.30.10">
    <property type="entry name" value="Glutaredoxin"/>
    <property type="match status" value="1"/>
</dbReference>
<proteinExistence type="predicted"/>
<name>A0A5C5VLH8_9BACT</name>
<reference evidence="1 2" key="1">
    <citation type="submission" date="2019-02" db="EMBL/GenBank/DDBJ databases">
        <title>Deep-cultivation of Planctomycetes and their phenomic and genomic characterization uncovers novel biology.</title>
        <authorList>
            <person name="Wiegand S."/>
            <person name="Jogler M."/>
            <person name="Boedeker C."/>
            <person name="Pinto D."/>
            <person name="Vollmers J."/>
            <person name="Rivas-Marin E."/>
            <person name="Kohn T."/>
            <person name="Peeters S.H."/>
            <person name="Heuer A."/>
            <person name="Rast P."/>
            <person name="Oberbeckmann S."/>
            <person name="Bunk B."/>
            <person name="Jeske O."/>
            <person name="Meyerdierks A."/>
            <person name="Storesund J.E."/>
            <person name="Kallscheuer N."/>
            <person name="Luecker S."/>
            <person name="Lage O.M."/>
            <person name="Pohl T."/>
            <person name="Merkel B.J."/>
            <person name="Hornburger P."/>
            <person name="Mueller R.-W."/>
            <person name="Bruemmer F."/>
            <person name="Labrenz M."/>
            <person name="Spormann A.M."/>
            <person name="Op Den Camp H."/>
            <person name="Overmann J."/>
            <person name="Amann R."/>
            <person name="Jetten M.S.M."/>
            <person name="Mascher T."/>
            <person name="Medema M.H."/>
            <person name="Devos D.P."/>
            <person name="Kaster A.-K."/>
            <person name="Ovreas L."/>
            <person name="Rohde M."/>
            <person name="Galperin M.Y."/>
            <person name="Jogler C."/>
        </authorList>
    </citation>
    <scope>NUCLEOTIDE SEQUENCE [LARGE SCALE GENOMIC DNA]</scope>
    <source>
        <strain evidence="1 2">Enr8</strain>
    </source>
</reference>
<dbReference type="Proteomes" id="UP000318878">
    <property type="component" value="Unassembled WGS sequence"/>
</dbReference>
<evidence type="ECO:0000313" key="2">
    <source>
        <dbReference type="Proteomes" id="UP000318878"/>
    </source>
</evidence>
<accession>A0A5C5VLH8</accession>